<reference evidence="1 2" key="1">
    <citation type="submission" date="2019-11" db="EMBL/GenBank/DDBJ databases">
        <title>Bacillus idriensis genome.</title>
        <authorList>
            <person name="Konopka E.N."/>
            <person name="Newman J.D."/>
        </authorList>
    </citation>
    <scope>NUCLEOTIDE SEQUENCE [LARGE SCALE GENOMIC DNA]</scope>
    <source>
        <strain evidence="1 2">DSM 19097</strain>
    </source>
</reference>
<gene>
    <name evidence="1" type="ORF">GJU41_12035</name>
</gene>
<organism evidence="1 2">
    <name type="scientific">Metabacillus idriensis</name>
    <dbReference type="NCBI Taxonomy" id="324768"/>
    <lineage>
        <taxon>Bacteria</taxon>
        <taxon>Bacillati</taxon>
        <taxon>Bacillota</taxon>
        <taxon>Bacilli</taxon>
        <taxon>Bacillales</taxon>
        <taxon>Bacillaceae</taxon>
        <taxon>Metabacillus</taxon>
    </lineage>
</organism>
<dbReference type="EMBL" id="WKKF01000002">
    <property type="protein sequence ID" value="MRX54703.1"/>
    <property type="molecule type" value="Genomic_DNA"/>
</dbReference>
<keyword evidence="2" id="KW-1185">Reference proteome</keyword>
<dbReference type="Proteomes" id="UP000441585">
    <property type="component" value="Unassembled WGS sequence"/>
</dbReference>
<name>A0A6I2MFW8_9BACI</name>
<proteinExistence type="predicted"/>
<accession>A0A6I2MFW8</accession>
<evidence type="ECO:0000313" key="2">
    <source>
        <dbReference type="Proteomes" id="UP000441585"/>
    </source>
</evidence>
<protein>
    <submittedName>
        <fullName evidence="1">Uncharacterized protein</fullName>
    </submittedName>
</protein>
<evidence type="ECO:0000313" key="1">
    <source>
        <dbReference type="EMBL" id="MRX54703.1"/>
    </source>
</evidence>
<dbReference type="AlphaFoldDB" id="A0A6I2MFW8"/>
<dbReference type="RefSeq" id="WP_154318716.1">
    <property type="nucleotide sequence ID" value="NZ_CAJGAA010000002.1"/>
</dbReference>
<sequence>MENADLVMMHVRAKAKKGRVSIDDILGKEANKGGTVKEKRKVTPDEKRSELSFLEDELGGSEYISS</sequence>
<comment type="caution">
    <text evidence="1">The sequence shown here is derived from an EMBL/GenBank/DDBJ whole genome shotgun (WGS) entry which is preliminary data.</text>
</comment>